<dbReference type="AlphaFoldDB" id="A0A494X3T8"/>
<dbReference type="GO" id="GO:0044780">
    <property type="term" value="P:bacterial-type flagellum assembly"/>
    <property type="evidence" value="ECO:0007669"/>
    <property type="project" value="InterPro"/>
</dbReference>
<dbReference type="NCBIfam" id="TIGR02492">
    <property type="entry name" value="flgK_ends"/>
    <property type="match status" value="1"/>
</dbReference>
<dbReference type="Proteomes" id="UP000270342">
    <property type="component" value="Unassembled WGS sequence"/>
</dbReference>
<dbReference type="InterPro" id="IPR010930">
    <property type="entry name" value="Flg_bb/hook_C_dom"/>
</dbReference>
<evidence type="ECO:0000256" key="2">
    <source>
        <dbReference type="ARBA" id="ARBA00004613"/>
    </source>
</evidence>
<evidence type="ECO:0000313" key="11">
    <source>
        <dbReference type="EMBL" id="RKP45357.1"/>
    </source>
</evidence>
<name>A0A494X3T8_9BURK</name>
<keyword evidence="12" id="KW-1185">Reference proteome</keyword>
<evidence type="ECO:0000313" key="12">
    <source>
        <dbReference type="Proteomes" id="UP000270342"/>
    </source>
</evidence>
<dbReference type="PANTHER" id="PTHR30033:SF1">
    <property type="entry name" value="FLAGELLAR HOOK-ASSOCIATED PROTEIN 1"/>
    <property type="match status" value="1"/>
</dbReference>
<dbReference type="GO" id="GO:0005576">
    <property type="term" value="C:extracellular region"/>
    <property type="evidence" value="ECO:0007669"/>
    <property type="project" value="UniProtKB-SubCell"/>
</dbReference>
<comment type="similarity">
    <text evidence="3">Belongs to the flagella basal body rod proteins family.</text>
</comment>
<comment type="subcellular location">
    <subcellularLocation>
        <location evidence="1">Bacterial flagellum</location>
    </subcellularLocation>
    <subcellularLocation>
        <location evidence="2">Secreted</location>
    </subcellularLocation>
</comment>
<gene>
    <name evidence="11" type="primary">flgK</name>
    <name evidence="11" type="ORF">D7S86_26305</name>
</gene>
<dbReference type="PROSITE" id="PS00588">
    <property type="entry name" value="FLAGELLA_BB_ROD"/>
    <property type="match status" value="1"/>
</dbReference>
<evidence type="ECO:0000256" key="1">
    <source>
        <dbReference type="ARBA" id="ARBA00004365"/>
    </source>
</evidence>
<dbReference type="GO" id="GO:0009424">
    <property type="term" value="C:bacterial-type flagellum hook"/>
    <property type="evidence" value="ECO:0007669"/>
    <property type="project" value="InterPro"/>
</dbReference>
<organism evidence="11 12">
    <name type="scientific">Pararobbsia silviterrae</name>
    <dbReference type="NCBI Taxonomy" id="1792498"/>
    <lineage>
        <taxon>Bacteria</taxon>
        <taxon>Pseudomonadati</taxon>
        <taxon>Pseudomonadota</taxon>
        <taxon>Betaproteobacteria</taxon>
        <taxon>Burkholderiales</taxon>
        <taxon>Burkholderiaceae</taxon>
        <taxon>Pararobbsia</taxon>
    </lineage>
</organism>
<protein>
    <recommendedName>
        <fullName evidence="4">Flagellar hook-associated protein 1</fullName>
    </recommendedName>
</protein>
<accession>A0A494X3T8</accession>
<evidence type="ECO:0000256" key="4">
    <source>
        <dbReference type="ARBA" id="ARBA00016244"/>
    </source>
</evidence>
<dbReference type="InterPro" id="IPR002371">
    <property type="entry name" value="FlgK"/>
</dbReference>
<evidence type="ECO:0000259" key="9">
    <source>
        <dbReference type="Pfam" id="PF21158"/>
    </source>
</evidence>
<dbReference type="Pfam" id="PF00460">
    <property type="entry name" value="Flg_bb_rod"/>
    <property type="match status" value="1"/>
</dbReference>
<evidence type="ECO:0000259" key="7">
    <source>
        <dbReference type="Pfam" id="PF00460"/>
    </source>
</evidence>
<keyword evidence="6" id="KW-0975">Bacterial flagellum</keyword>
<dbReference type="PRINTS" id="PR01005">
    <property type="entry name" value="FLGHOOKAP1"/>
</dbReference>
<keyword evidence="11" id="KW-0969">Cilium</keyword>
<sequence>MTQSLIQIGSTGLNAAQYGLSVTGNNIANASTTGYSREVVDYSESTGQNFGAGYLGSGVNVVTVQRQYAEYLNQQLNAAVAQGGMLTTYNSSAEQLNDIVSDPTAGITTSLTTLASGLSTVANSPSDTSARAAALGDINSLTTQFNEVTQEFNSVRSDINTELTGAVSQINTLSSQIASLNKQIVTAEASSGQPANQLLDQRDAAVNQLAQLVGATTTDNADGSINVTIGNGQSLVNGQYSYNLTTVASSSNSSELDIAYQVTNSAGVTSTIPISESVLTSGTVGGLFQFRSQTLDPQQRALGNIAVTLATTMNEQNEAGVTLTGAQGSALFDVTQPTVTAATANTGGATITATYGGSTLSSLTGDNYTLTYEGGGNYSLQDTTTGGAPVTVSATADTSGTGSSINVDGLQIAISTDPAVGDSFQIQSDTTEAGSTLSVAITDGSDIAAGSPQATATTGTTNTGTGTITVTSPPAQYYPTGAMMQGTVTATVNATGTLDFAQTTTGDALPDVTVTVNGVATTYSPPTNVPVTAGATYNVGGVTFTMSGTPATGDTFTLTASAAAPSDNTNALQLANLFNETTIGSQTYSGAYSAFVGAIGDAESTSNTASQAQTTLISQVTQAQQSVSGVNLDEEAENMMTYEQMYQANSKVIQAASTIFDAIIGIDT</sequence>
<comment type="caution">
    <text evidence="11">The sequence shown here is derived from an EMBL/GenBank/DDBJ whole genome shotgun (WGS) entry which is preliminary data.</text>
</comment>
<dbReference type="InterPro" id="IPR019776">
    <property type="entry name" value="Flagellar_basal_body_rod_CS"/>
</dbReference>
<dbReference type="Pfam" id="PF06429">
    <property type="entry name" value="Flg_bbr_C"/>
    <property type="match status" value="1"/>
</dbReference>
<dbReference type="EMBL" id="RBZU01000017">
    <property type="protein sequence ID" value="RKP45357.1"/>
    <property type="molecule type" value="Genomic_DNA"/>
</dbReference>
<dbReference type="RefSeq" id="WP_121090973.1">
    <property type="nucleotide sequence ID" value="NZ_RBZU01000017.1"/>
</dbReference>
<keyword evidence="11" id="KW-0282">Flagellum</keyword>
<keyword evidence="5" id="KW-0964">Secreted</keyword>
<feature type="domain" description="Flagellar hook-associated protein FlgK helical" evidence="10">
    <location>
        <begin position="94"/>
        <end position="332"/>
    </location>
</feature>
<dbReference type="InterPro" id="IPR053927">
    <property type="entry name" value="FlgK_helical"/>
</dbReference>
<evidence type="ECO:0000256" key="6">
    <source>
        <dbReference type="ARBA" id="ARBA00023143"/>
    </source>
</evidence>
<dbReference type="InterPro" id="IPR049119">
    <property type="entry name" value="FlgK_D2-like"/>
</dbReference>
<evidence type="ECO:0000259" key="10">
    <source>
        <dbReference type="Pfam" id="PF22638"/>
    </source>
</evidence>
<reference evidence="11 12" key="1">
    <citation type="submission" date="2018-10" db="EMBL/GenBank/DDBJ databases">
        <title>Robbsia sp. DHC34, isolated from soil.</title>
        <authorList>
            <person name="Gao Z.-H."/>
            <person name="Qiu L.-H."/>
        </authorList>
    </citation>
    <scope>NUCLEOTIDE SEQUENCE [LARGE SCALE GENOMIC DNA]</scope>
    <source>
        <strain evidence="11 12">DHC34</strain>
    </source>
</reference>
<dbReference type="Pfam" id="PF21158">
    <property type="entry name" value="flgK_1st_1"/>
    <property type="match status" value="1"/>
</dbReference>
<dbReference type="PANTHER" id="PTHR30033">
    <property type="entry name" value="FLAGELLAR HOOK-ASSOCIATED PROTEIN 1"/>
    <property type="match status" value="1"/>
</dbReference>
<evidence type="ECO:0000256" key="3">
    <source>
        <dbReference type="ARBA" id="ARBA00009677"/>
    </source>
</evidence>
<dbReference type="InterPro" id="IPR001444">
    <property type="entry name" value="Flag_bb_rod_N"/>
</dbReference>
<proteinExistence type="inferred from homology"/>
<feature type="domain" description="Flagellar hook-associated protein 1 D2-like" evidence="9">
    <location>
        <begin position="342"/>
        <end position="427"/>
    </location>
</feature>
<dbReference type="OrthoDB" id="9802553at2"/>
<evidence type="ECO:0000259" key="8">
    <source>
        <dbReference type="Pfam" id="PF06429"/>
    </source>
</evidence>
<feature type="domain" description="Flagellar basal body rod protein N-terminal" evidence="7">
    <location>
        <begin position="6"/>
        <end position="35"/>
    </location>
</feature>
<dbReference type="GO" id="GO:0005198">
    <property type="term" value="F:structural molecule activity"/>
    <property type="evidence" value="ECO:0007669"/>
    <property type="project" value="InterPro"/>
</dbReference>
<dbReference type="Pfam" id="PF22638">
    <property type="entry name" value="FlgK_D1"/>
    <property type="match status" value="1"/>
</dbReference>
<dbReference type="SUPFAM" id="SSF64518">
    <property type="entry name" value="Phase 1 flagellin"/>
    <property type="match status" value="2"/>
</dbReference>
<feature type="domain" description="Flagellar basal-body/hook protein C-terminal" evidence="8">
    <location>
        <begin position="626"/>
        <end position="664"/>
    </location>
</feature>
<keyword evidence="11" id="KW-0966">Cell projection</keyword>
<evidence type="ECO:0000256" key="5">
    <source>
        <dbReference type="ARBA" id="ARBA00022525"/>
    </source>
</evidence>